<dbReference type="Pfam" id="PF13360">
    <property type="entry name" value="PQQ_2"/>
    <property type="match status" value="2"/>
</dbReference>
<protein>
    <recommendedName>
        <fullName evidence="1">Pyrrolo-quinoline quinone repeat domain-containing protein</fullName>
    </recommendedName>
</protein>
<evidence type="ECO:0000259" key="1">
    <source>
        <dbReference type="Pfam" id="PF13360"/>
    </source>
</evidence>
<dbReference type="AlphaFoldDB" id="A0AA36JMX1"/>
<dbReference type="Gene3D" id="2.130.10.10">
    <property type="entry name" value="YVTN repeat-like/Quinoprotein amine dehydrogenase"/>
    <property type="match status" value="2"/>
</dbReference>
<dbReference type="SMART" id="SM00564">
    <property type="entry name" value="PQQ"/>
    <property type="match status" value="4"/>
</dbReference>
<dbReference type="PANTHER" id="PTHR34512">
    <property type="entry name" value="CELL SURFACE PROTEIN"/>
    <property type="match status" value="1"/>
</dbReference>
<feature type="domain" description="Pyrrolo-quinoline quinone repeat" evidence="1">
    <location>
        <begin position="93"/>
        <end position="215"/>
    </location>
</feature>
<comment type="caution">
    <text evidence="2">The sequence shown here is derived from an EMBL/GenBank/DDBJ whole genome shotgun (WGS) entry which is preliminary data.</text>
</comment>
<name>A0AA36JMX1_9DINO</name>
<dbReference type="InterPro" id="IPR018391">
    <property type="entry name" value="PQQ_b-propeller_rpt"/>
</dbReference>
<gene>
    <name evidence="2" type="ORF">EVOR1521_LOCUS29892</name>
</gene>
<dbReference type="InterPro" id="IPR015943">
    <property type="entry name" value="WD40/YVTN_repeat-like_dom_sf"/>
</dbReference>
<organism evidence="2 3">
    <name type="scientific">Effrenium voratum</name>
    <dbReference type="NCBI Taxonomy" id="2562239"/>
    <lineage>
        <taxon>Eukaryota</taxon>
        <taxon>Sar</taxon>
        <taxon>Alveolata</taxon>
        <taxon>Dinophyceae</taxon>
        <taxon>Suessiales</taxon>
        <taxon>Symbiodiniaceae</taxon>
        <taxon>Effrenium</taxon>
    </lineage>
</organism>
<proteinExistence type="predicted"/>
<accession>A0AA36JMX1</accession>
<dbReference type="SUPFAM" id="SSF50998">
    <property type="entry name" value="Quinoprotein alcohol dehydrogenase-like"/>
    <property type="match status" value="2"/>
</dbReference>
<dbReference type="PANTHER" id="PTHR34512:SF30">
    <property type="entry name" value="OUTER MEMBRANE PROTEIN ASSEMBLY FACTOR BAMB"/>
    <property type="match status" value="1"/>
</dbReference>
<evidence type="ECO:0000313" key="3">
    <source>
        <dbReference type="Proteomes" id="UP001178507"/>
    </source>
</evidence>
<evidence type="ECO:0000313" key="2">
    <source>
        <dbReference type="EMBL" id="CAJ1408495.1"/>
    </source>
</evidence>
<dbReference type="InterPro" id="IPR011047">
    <property type="entry name" value="Quinoprotein_ADH-like_sf"/>
</dbReference>
<dbReference type="Proteomes" id="UP001178507">
    <property type="component" value="Unassembled WGS sequence"/>
</dbReference>
<dbReference type="EMBL" id="CAUJNA010003723">
    <property type="protein sequence ID" value="CAJ1408495.1"/>
    <property type="molecule type" value="Genomic_DNA"/>
</dbReference>
<feature type="domain" description="Pyrrolo-quinoline quinone repeat" evidence="1">
    <location>
        <begin position="242"/>
        <end position="441"/>
    </location>
</feature>
<sequence length="457" mass="48128">MLVLASGFANFDRSSGPSGENSLAVEVARVGRSPAQAAQAAQAAQGAPWYPSRAVDHNRSGLSLALGPWPLKDPAWLYEVPGLNFHQTPCIDHQENVYTGSDNGKILSFDRQGNKRWEYDGPARSCQNPFLFEGVLYTACSDGSVLALTMEKGQLLWSRKVADAEGGDTYSITATRDHLFMPAGIAPKFGMGAPKVVLLRRADGEMLWEYELPNSSATINIAPCLLESSVVFADVSGAMYRLRLEDGSVMWQTPPPVGGTFTLGGVACDAEGHAFSGVSLHDHGPGALQSIDLETGTRLWLKTFVAAVHNAPAIGPVFNHDKVAVVFGAGEPLGAPVGPAATVNGTVIAADAKTGEVIWTFEPPPYTGYVAGSTITQVCLPDLFSGATISADGTVYINWSAGGVTYALRDANKDGRVDLHDPKEVSSVDLGSGATGPPALAPGMLFVNSCRRLAAIL</sequence>
<keyword evidence="3" id="KW-1185">Reference proteome</keyword>
<dbReference type="InterPro" id="IPR002372">
    <property type="entry name" value="PQQ_rpt_dom"/>
</dbReference>
<reference evidence="2" key="1">
    <citation type="submission" date="2023-08" db="EMBL/GenBank/DDBJ databases">
        <authorList>
            <person name="Chen Y."/>
            <person name="Shah S."/>
            <person name="Dougan E. K."/>
            <person name="Thang M."/>
            <person name="Chan C."/>
        </authorList>
    </citation>
    <scope>NUCLEOTIDE SEQUENCE</scope>
</reference>